<protein>
    <submittedName>
        <fullName evidence="2">Uncharacterized protein</fullName>
    </submittedName>
</protein>
<dbReference type="Proteomes" id="UP000298416">
    <property type="component" value="Unassembled WGS sequence"/>
</dbReference>
<dbReference type="PANTHER" id="PTHR33726:SF3">
    <property type="entry name" value="TRANSMEMBRANE PROTEIN"/>
    <property type="match status" value="1"/>
</dbReference>
<evidence type="ECO:0000256" key="1">
    <source>
        <dbReference type="SAM" id="Phobius"/>
    </source>
</evidence>
<keyword evidence="1" id="KW-1133">Transmembrane helix</keyword>
<sequence>MEKKASSTSSFSIFFKKASGSGSAWRWKLKTSAGLRWKKRFNLHLWFIDDVLFKVVSAFEAVCLVSALCFFFLCCGCHF</sequence>
<comment type="caution">
    <text evidence="2">The sequence shown here is derived from an EMBL/GenBank/DDBJ whole genome shotgun (WGS) entry which is preliminary data.</text>
</comment>
<keyword evidence="1" id="KW-0472">Membrane</keyword>
<keyword evidence="3" id="KW-1185">Reference proteome</keyword>
<evidence type="ECO:0000313" key="3">
    <source>
        <dbReference type="Proteomes" id="UP000298416"/>
    </source>
</evidence>
<dbReference type="EMBL" id="PNBA02000007">
    <property type="protein sequence ID" value="KAG6419314.1"/>
    <property type="molecule type" value="Genomic_DNA"/>
</dbReference>
<accession>A0A8X8XUI0</accession>
<organism evidence="2">
    <name type="scientific">Salvia splendens</name>
    <name type="common">Scarlet sage</name>
    <dbReference type="NCBI Taxonomy" id="180675"/>
    <lineage>
        <taxon>Eukaryota</taxon>
        <taxon>Viridiplantae</taxon>
        <taxon>Streptophyta</taxon>
        <taxon>Embryophyta</taxon>
        <taxon>Tracheophyta</taxon>
        <taxon>Spermatophyta</taxon>
        <taxon>Magnoliopsida</taxon>
        <taxon>eudicotyledons</taxon>
        <taxon>Gunneridae</taxon>
        <taxon>Pentapetalae</taxon>
        <taxon>asterids</taxon>
        <taxon>lamiids</taxon>
        <taxon>Lamiales</taxon>
        <taxon>Lamiaceae</taxon>
        <taxon>Nepetoideae</taxon>
        <taxon>Mentheae</taxon>
        <taxon>Salviinae</taxon>
        <taxon>Salvia</taxon>
        <taxon>Salvia subgen. Calosphace</taxon>
        <taxon>core Calosphace</taxon>
    </lineage>
</organism>
<proteinExistence type="predicted"/>
<feature type="transmembrane region" description="Helical" evidence="1">
    <location>
        <begin position="51"/>
        <end position="75"/>
    </location>
</feature>
<reference evidence="2" key="1">
    <citation type="submission" date="2018-01" db="EMBL/GenBank/DDBJ databases">
        <authorList>
            <person name="Mao J.F."/>
        </authorList>
    </citation>
    <scope>NUCLEOTIDE SEQUENCE</scope>
    <source>
        <strain evidence="2">Huo1</strain>
        <tissue evidence="2">Leaf</tissue>
    </source>
</reference>
<name>A0A8X8XUI0_SALSN</name>
<gene>
    <name evidence="2" type="ORF">SASPL_121531</name>
</gene>
<evidence type="ECO:0000313" key="2">
    <source>
        <dbReference type="EMBL" id="KAG6419314.1"/>
    </source>
</evidence>
<dbReference type="PANTHER" id="PTHR33726">
    <property type="entry name" value="TRANSMEMBRANE PROTEIN"/>
    <property type="match status" value="1"/>
</dbReference>
<reference evidence="2" key="2">
    <citation type="submission" date="2020-08" db="EMBL/GenBank/DDBJ databases">
        <title>Plant Genome Project.</title>
        <authorList>
            <person name="Zhang R.-G."/>
        </authorList>
    </citation>
    <scope>NUCLEOTIDE SEQUENCE</scope>
    <source>
        <strain evidence="2">Huo1</strain>
        <tissue evidence="2">Leaf</tissue>
    </source>
</reference>
<dbReference type="AlphaFoldDB" id="A0A8X8XUI0"/>
<keyword evidence="1" id="KW-0812">Transmembrane</keyword>